<dbReference type="KEGG" id="adl:AURDEDRAFT_177338"/>
<reference evidence="3" key="1">
    <citation type="journal article" date="2012" name="Science">
        <title>The Paleozoic origin of enzymatic lignin decomposition reconstructed from 31 fungal genomes.</title>
        <authorList>
            <person name="Floudas D."/>
            <person name="Binder M."/>
            <person name="Riley R."/>
            <person name="Barry K."/>
            <person name="Blanchette R.A."/>
            <person name="Henrissat B."/>
            <person name="Martinez A.T."/>
            <person name="Otillar R."/>
            <person name="Spatafora J.W."/>
            <person name="Yadav J.S."/>
            <person name="Aerts A."/>
            <person name="Benoit I."/>
            <person name="Boyd A."/>
            <person name="Carlson A."/>
            <person name="Copeland A."/>
            <person name="Coutinho P.M."/>
            <person name="de Vries R.P."/>
            <person name="Ferreira P."/>
            <person name="Findley K."/>
            <person name="Foster B."/>
            <person name="Gaskell J."/>
            <person name="Glotzer D."/>
            <person name="Gorecki P."/>
            <person name="Heitman J."/>
            <person name="Hesse C."/>
            <person name="Hori C."/>
            <person name="Igarashi K."/>
            <person name="Jurgens J.A."/>
            <person name="Kallen N."/>
            <person name="Kersten P."/>
            <person name="Kohler A."/>
            <person name="Kuees U."/>
            <person name="Kumar T.K.A."/>
            <person name="Kuo A."/>
            <person name="LaButti K."/>
            <person name="Larrondo L.F."/>
            <person name="Lindquist E."/>
            <person name="Ling A."/>
            <person name="Lombard V."/>
            <person name="Lucas S."/>
            <person name="Lundell T."/>
            <person name="Martin R."/>
            <person name="McLaughlin D.J."/>
            <person name="Morgenstern I."/>
            <person name="Morin E."/>
            <person name="Murat C."/>
            <person name="Nagy L.G."/>
            <person name="Nolan M."/>
            <person name="Ohm R.A."/>
            <person name="Patyshakuliyeva A."/>
            <person name="Rokas A."/>
            <person name="Ruiz-Duenas F.J."/>
            <person name="Sabat G."/>
            <person name="Salamov A."/>
            <person name="Samejima M."/>
            <person name="Schmutz J."/>
            <person name="Slot J.C."/>
            <person name="St John F."/>
            <person name="Stenlid J."/>
            <person name="Sun H."/>
            <person name="Sun S."/>
            <person name="Syed K."/>
            <person name="Tsang A."/>
            <person name="Wiebenga A."/>
            <person name="Young D."/>
            <person name="Pisabarro A."/>
            <person name="Eastwood D.C."/>
            <person name="Martin F."/>
            <person name="Cullen D."/>
            <person name="Grigoriev I.V."/>
            <person name="Hibbett D.S."/>
        </authorList>
    </citation>
    <scope>NUCLEOTIDE SEQUENCE [LARGE SCALE GENOMIC DNA]</scope>
    <source>
        <strain evidence="3">TFB10046</strain>
    </source>
</reference>
<protein>
    <submittedName>
        <fullName evidence="2">Uncharacterized protein</fullName>
    </submittedName>
</protein>
<sequence>MAAFLPTFSPIFARDDLQVDYTVAPDQRLAWAIHVQMLEYFPPETAIRGGLQDPADRFAVAYPARAQGFHVPHGTFKVVDDTRNCIYVVEHRDFTKDGIDIVPVIHRHLGLSTTQLDERVQLCTKSTPWFESGVPIRCALSYIRGCWVPADSYIHAWELGYPRYQRFIIQTDAVDLWVRDLATNLVYQTSASELAPGIRVRDLIRKPELLHKPGALYQRHDVSLSWDCDDDWTKYRAPCHLTELQLTVHRYWLWKQEFNAARACEPGTAAAVGTGNVDRGILNLNIDDLDEEMDSADETESVQLEPTRRHSPSAPPQRAACPTPDSMPELEAVSDSSGECSGSGSGDGEDIPTDLESQEGDVESVTWEEYVDGEHGPGWYRYHARFAVGQGLESDGPFDYESGDARSA</sequence>
<evidence type="ECO:0000256" key="1">
    <source>
        <dbReference type="SAM" id="MobiDB-lite"/>
    </source>
</evidence>
<dbReference type="AlphaFoldDB" id="J0D4C8"/>
<dbReference type="Proteomes" id="UP000006514">
    <property type="component" value="Unassembled WGS sequence"/>
</dbReference>
<keyword evidence="3" id="KW-1185">Reference proteome</keyword>
<dbReference type="EMBL" id="JH688165">
    <property type="protein sequence ID" value="EJD33579.1"/>
    <property type="molecule type" value="Genomic_DNA"/>
</dbReference>
<feature type="region of interest" description="Disordered" evidence="1">
    <location>
        <begin position="293"/>
        <end position="363"/>
    </location>
</feature>
<feature type="compositionally biased region" description="Acidic residues" evidence="1">
    <location>
        <begin position="347"/>
        <end position="362"/>
    </location>
</feature>
<accession>J0D4C8</accession>
<proteinExistence type="predicted"/>
<evidence type="ECO:0000313" key="3">
    <source>
        <dbReference type="Proteomes" id="UP000006514"/>
    </source>
</evidence>
<dbReference type="InParanoid" id="J0D4C8"/>
<gene>
    <name evidence="2" type="ORF">AURDEDRAFT_177338</name>
</gene>
<evidence type="ECO:0000313" key="2">
    <source>
        <dbReference type="EMBL" id="EJD33579.1"/>
    </source>
</evidence>
<name>J0D4C8_AURST</name>
<organism evidence="2 3">
    <name type="scientific">Auricularia subglabra (strain TFB-10046 / SS5)</name>
    <name type="common">White-rot fungus</name>
    <name type="synonym">Auricularia delicata (strain TFB10046)</name>
    <dbReference type="NCBI Taxonomy" id="717982"/>
    <lineage>
        <taxon>Eukaryota</taxon>
        <taxon>Fungi</taxon>
        <taxon>Dikarya</taxon>
        <taxon>Basidiomycota</taxon>
        <taxon>Agaricomycotina</taxon>
        <taxon>Agaricomycetes</taxon>
        <taxon>Auriculariales</taxon>
        <taxon>Auriculariaceae</taxon>
        <taxon>Auricularia</taxon>
    </lineage>
</organism>